<proteinExistence type="predicted"/>
<dbReference type="SUPFAM" id="SSF81342">
    <property type="entry name" value="Transmembrane di-heme cytochromes"/>
    <property type="match status" value="1"/>
</dbReference>
<sequence length="222" mass="24101">MGVSGTNAVYVWDLWVRLFHWGLAAAMALAWYSAEQGIAWQQVHAWSGYAVIVLLAFRLLWGLFGSETARFSQFLTGPRRVLNYLRHWRHGASHSIGHNPIGGWAVVVLLAVPFVQAASGLFATDEILFSGPLNPWVSSSTADALTSLHVQLFDLVLALVIVHVAAIGAYRLFRGDRLVKPMITGYKDSVSYQPRIAPAHRALALLAGVIAVFAALLAAASA</sequence>
<dbReference type="Pfam" id="PF01292">
    <property type="entry name" value="Ni_hydr_CYTB"/>
    <property type="match status" value="1"/>
</dbReference>
<dbReference type="InterPro" id="IPR051542">
    <property type="entry name" value="Hydrogenase_cytochrome"/>
</dbReference>
<accession>A0ABS1E679</accession>
<feature type="transmembrane region" description="Helical" evidence="6">
    <location>
        <begin position="155"/>
        <end position="173"/>
    </location>
</feature>
<evidence type="ECO:0000256" key="2">
    <source>
        <dbReference type="ARBA" id="ARBA00022475"/>
    </source>
</evidence>
<dbReference type="PANTHER" id="PTHR30485:SF2">
    <property type="entry name" value="BLL0597 PROTEIN"/>
    <property type="match status" value="1"/>
</dbReference>
<evidence type="ECO:0000256" key="3">
    <source>
        <dbReference type="ARBA" id="ARBA00022692"/>
    </source>
</evidence>
<dbReference type="Proteomes" id="UP000738126">
    <property type="component" value="Unassembled WGS sequence"/>
</dbReference>
<evidence type="ECO:0000256" key="6">
    <source>
        <dbReference type="SAM" id="Phobius"/>
    </source>
</evidence>
<comment type="caution">
    <text evidence="8">The sequence shown here is derived from an EMBL/GenBank/DDBJ whole genome shotgun (WGS) entry which is preliminary data.</text>
</comment>
<evidence type="ECO:0000256" key="4">
    <source>
        <dbReference type="ARBA" id="ARBA00022989"/>
    </source>
</evidence>
<dbReference type="RefSeq" id="WP_200256479.1">
    <property type="nucleotide sequence ID" value="NZ_NRSH01000014.1"/>
</dbReference>
<dbReference type="EMBL" id="NRSH01000014">
    <property type="protein sequence ID" value="MBK1725891.1"/>
    <property type="molecule type" value="Genomic_DNA"/>
</dbReference>
<feature type="transmembrane region" description="Helical" evidence="6">
    <location>
        <begin position="46"/>
        <end position="64"/>
    </location>
</feature>
<dbReference type="InterPro" id="IPR016174">
    <property type="entry name" value="Di-haem_cyt_TM"/>
</dbReference>
<evidence type="ECO:0000313" key="8">
    <source>
        <dbReference type="EMBL" id="MBK1725891.1"/>
    </source>
</evidence>
<feature type="domain" description="Cytochrome b561 bacterial/Ni-hydrogenase" evidence="7">
    <location>
        <begin position="11"/>
        <end position="185"/>
    </location>
</feature>
<gene>
    <name evidence="8" type="ORF">CKO13_02425</name>
</gene>
<evidence type="ECO:0000256" key="5">
    <source>
        <dbReference type="ARBA" id="ARBA00023136"/>
    </source>
</evidence>
<dbReference type="Gene3D" id="1.20.950.20">
    <property type="entry name" value="Transmembrane di-heme cytochromes, Chain C"/>
    <property type="match status" value="1"/>
</dbReference>
<keyword evidence="2" id="KW-1003">Cell membrane</keyword>
<keyword evidence="5 6" id="KW-0472">Membrane</keyword>
<keyword evidence="9" id="KW-1185">Reference proteome</keyword>
<keyword evidence="4 6" id="KW-1133">Transmembrane helix</keyword>
<organism evidence="8 9">
    <name type="scientific">Halorhodospira neutriphila</name>
    <dbReference type="NCBI Taxonomy" id="168379"/>
    <lineage>
        <taxon>Bacteria</taxon>
        <taxon>Pseudomonadati</taxon>
        <taxon>Pseudomonadota</taxon>
        <taxon>Gammaproteobacteria</taxon>
        <taxon>Chromatiales</taxon>
        <taxon>Ectothiorhodospiraceae</taxon>
        <taxon>Halorhodospira</taxon>
    </lineage>
</organism>
<protein>
    <submittedName>
        <fullName evidence="8">Hydrogenase</fullName>
    </submittedName>
</protein>
<comment type="subcellular location">
    <subcellularLocation>
        <location evidence="1">Cell membrane</location>
        <topology evidence="1">Multi-pass membrane protein</topology>
    </subcellularLocation>
</comment>
<feature type="transmembrane region" description="Helical" evidence="6">
    <location>
        <begin position="14"/>
        <end position="34"/>
    </location>
</feature>
<name>A0ABS1E679_9GAMM</name>
<dbReference type="PANTHER" id="PTHR30485">
    <property type="entry name" value="NI/FE-HYDROGENASE 1 B-TYPE CYTOCHROME SUBUNIT"/>
    <property type="match status" value="1"/>
</dbReference>
<evidence type="ECO:0000313" key="9">
    <source>
        <dbReference type="Proteomes" id="UP000738126"/>
    </source>
</evidence>
<feature type="transmembrane region" description="Helical" evidence="6">
    <location>
        <begin position="202"/>
        <end position="220"/>
    </location>
</feature>
<keyword evidence="3 6" id="KW-0812">Transmembrane</keyword>
<reference evidence="8 9" key="1">
    <citation type="journal article" date="2020" name="Microorganisms">
        <title>Osmotic Adaptation and Compatible Solute Biosynthesis of Phototrophic Bacteria as Revealed from Genome Analyses.</title>
        <authorList>
            <person name="Imhoff J.F."/>
            <person name="Rahn T."/>
            <person name="Kunzel S."/>
            <person name="Keller A."/>
            <person name="Neulinger S.C."/>
        </authorList>
    </citation>
    <scope>NUCLEOTIDE SEQUENCE [LARGE SCALE GENOMIC DNA]</scope>
    <source>
        <strain evidence="8 9">DSM 15116</strain>
    </source>
</reference>
<evidence type="ECO:0000256" key="1">
    <source>
        <dbReference type="ARBA" id="ARBA00004651"/>
    </source>
</evidence>
<dbReference type="InterPro" id="IPR011577">
    <property type="entry name" value="Cyt_b561_bac/Ni-Hgenase"/>
</dbReference>
<evidence type="ECO:0000259" key="7">
    <source>
        <dbReference type="Pfam" id="PF01292"/>
    </source>
</evidence>